<evidence type="ECO:0000313" key="6">
    <source>
        <dbReference type="Proteomes" id="UP000198867"/>
    </source>
</evidence>
<dbReference type="Pfam" id="PF00392">
    <property type="entry name" value="GntR"/>
    <property type="match status" value="1"/>
</dbReference>
<proteinExistence type="predicted"/>
<dbReference type="Gene3D" id="1.10.10.10">
    <property type="entry name" value="Winged helix-like DNA-binding domain superfamily/Winged helix DNA-binding domain"/>
    <property type="match status" value="1"/>
</dbReference>
<feature type="domain" description="HTH gntR-type" evidence="4">
    <location>
        <begin position="5"/>
        <end position="73"/>
    </location>
</feature>
<dbReference type="InterPro" id="IPR036388">
    <property type="entry name" value="WH-like_DNA-bd_sf"/>
</dbReference>
<keyword evidence="2 5" id="KW-0238">DNA-binding</keyword>
<dbReference type="Gene3D" id="1.20.120.530">
    <property type="entry name" value="GntR ligand-binding domain-like"/>
    <property type="match status" value="1"/>
</dbReference>
<dbReference type="PANTHER" id="PTHR43537">
    <property type="entry name" value="TRANSCRIPTIONAL REGULATOR, GNTR FAMILY"/>
    <property type="match status" value="1"/>
</dbReference>
<keyword evidence="3" id="KW-0804">Transcription</keyword>
<dbReference type="InterPro" id="IPR011711">
    <property type="entry name" value="GntR_C"/>
</dbReference>
<evidence type="ECO:0000256" key="2">
    <source>
        <dbReference type="ARBA" id="ARBA00023125"/>
    </source>
</evidence>
<dbReference type="PANTHER" id="PTHR43537:SF5">
    <property type="entry name" value="UXU OPERON TRANSCRIPTIONAL REGULATOR"/>
    <property type="match status" value="1"/>
</dbReference>
<organism evidence="5 6">
    <name type="scientific">Mycetocola miduiensis</name>
    <dbReference type="NCBI Taxonomy" id="995034"/>
    <lineage>
        <taxon>Bacteria</taxon>
        <taxon>Bacillati</taxon>
        <taxon>Actinomycetota</taxon>
        <taxon>Actinomycetes</taxon>
        <taxon>Micrococcales</taxon>
        <taxon>Microbacteriaceae</taxon>
        <taxon>Mycetocola</taxon>
    </lineage>
</organism>
<dbReference type="SMART" id="SM00895">
    <property type="entry name" value="FCD"/>
    <property type="match status" value="1"/>
</dbReference>
<dbReference type="STRING" id="995034.SAMN05216219_1488"/>
<evidence type="ECO:0000256" key="3">
    <source>
        <dbReference type="ARBA" id="ARBA00023163"/>
    </source>
</evidence>
<dbReference type="InterPro" id="IPR008920">
    <property type="entry name" value="TF_FadR/GntR_C"/>
</dbReference>
<dbReference type="Proteomes" id="UP000198867">
    <property type="component" value="Unassembled WGS sequence"/>
</dbReference>
<reference evidence="6" key="1">
    <citation type="submission" date="2016-10" db="EMBL/GenBank/DDBJ databases">
        <authorList>
            <person name="Varghese N."/>
            <person name="Submissions S."/>
        </authorList>
    </citation>
    <scope>NUCLEOTIDE SEQUENCE [LARGE SCALE GENOMIC DNA]</scope>
    <source>
        <strain evidence="6">CGMCC 1.11101</strain>
    </source>
</reference>
<dbReference type="InterPro" id="IPR000524">
    <property type="entry name" value="Tscrpt_reg_HTH_GntR"/>
</dbReference>
<dbReference type="SUPFAM" id="SSF46785">
    <property type="entry name" value="Winged helix' DNA-binding domain"/>
    <property type="match status" value="1"/>
</dbReference>
<dbReference type="PROSITE" id="PS50949">
    <property type="entry name" value="HTH_GNTR"/>
    <property type="match status" value="1"/>
</dbReference>
<gene>
    <name evidence="5" type="ORF">SAMN05216219_1488</name>
</gene>
<dbReference type="GO" id="GO:0003677">
    <property type="term" value="F:DNA binding"/>
    <property type="evidence" value="ECO:0007669"/>
    <property type="project" value="UniProtKB-KW"/>
</dbReference>
<sequence length="246" mass="27718">MVTKESLYIVVQQQLLALIQDRHLKPHDALPSEGELAESLNVSRSSLREATRSLQSMGVLYAQAGKGLFLQDFSLTPILDRLPYRLITSGTQLAEVLQVRAALERGLIAEVASTVTADDLLELDEIVAGMYEFERAGRTFPELDRRFHLKLYERLGNSLITDLLEIFWSLRDRMQAVLPPLQVANLAALHENIVIALRDPYTLDPVAALDQHFLDIKDRVEHMSTNLKSIQTKDSDISTEMKDTHA</sequence>
<keyword evidence="6" id="KW-1185">Reference proteome</keyword>
<evidence type="ECO:0000313" key="5">
    <source>
        <dbReference type="EMBL" id="SFN62239.1"/>
    </source>
</evidence>
<protein>
    <submittedName>
        <fullName evidence="5">DNA-binding transcriptional regulator, FadR family</fullName>
    </submittedName>
</protein>
<dbReference type="EMBL" id="FOVM01000003">
    <property type="protein sequence ID" value="SFN62239.1"/>
    <property type="molecule type" value="Genomic_DNA"/>
</dbReference>
<evidence type="ECO:0000256" key="1">
    <source>
        <dbReference type="ARBA" id="ARBA00023015"/>
    </source>
</evidence>
<name>A0A1I5AJ47_9MICO</name>
<dbReference type="SMART" id="SM00345">
    <property type="entry name" value="HTH_GNTR"/>
    <property type="match status" value="1"/>
</dbReference>
<evidence type="ECO:0000259" key="4">
    <source>
        <dbReference type="PROSITE" id="PS50949"/>
    </source>
</evidence>
<dbReference type="CDD" id="cd07377">
    <property type="entry name" value="WHTH_GntR"/>
    <property type="match status" value="1"/>
</dbReference>
<dbReference type="InterPro" id="IPR036390">
    <property type="entry name" value="WH_DNA-bd_sf"/>
</dbReference>
<dbReference type="SUPFAM" id="SSF48008">
    <property type="entry name" value="GntR ligand-binding domain-like"/>
    <property type="match status" value="1"/>
</dbReference>
<dbReference type="PRINTS" id="PR00035">
    <property type="entry name" value="HTHGNTR"/>
</dbReference>
<dbReference type="Pfam" id="PF07729">
    <property type="entry name" value="FCD"/>
    <property type="match status" value="1"/>
</dbReference>
<dbReference type="AlphaFoldDB" id="A0A1I5AJ47"/>
<dbReference type="RefSeq" id="WP_177216760.1">
    <property type="nucleotide sequence ID" value="NZ_FOVM01000003.1"/>
</dbReference>
<dbReference type="GO" id="GO:0003700">
    <property type="term" value="F:DNA-binding transcription factor activity"/>
    <property type="evidence" value="ECO:0007669"/>
    <property type="project" value="InterPro"/>
</dbReference>
<keyword evidence="1" id="KW-0805">Transcription regulation</keyword>
<accession>A0A1I5AJ47</accession>